<reference evidence="1 2" key="1">
    <citation type="submission" date="2019-09" db="EMBL/GenBank/DDBJ databases">
        <title>Screening of Novel Bioactive Compounds from Soil-Associated.</title>
        <authorList>
            <person name="Zhao S."/>
        </authorList>
    </citation>
    <scope>NUCLEOTIDE SEQUENCE [LARGE SCALE GENOMIC DNA]</scope>
    <source>
        <strain evidence="1 2">HIT-DPA4</strain>
    </source>
</reference>
<gene>
    <name evidence="1" type="ORF">F7R91_39715</name>
</gene>
<keyword evidence="2" id="KW-1185">Reference proteome</keyword>
<name>A0A6H9UN62_9ACTN</name>
<evidence type="ECO:0000313" key="2">
    <source>
        <dbReference type="Proteomes" id="UP000442707"/>
    </source>
</evidence>
<dbReference type="Proteomes" id="UP000442707">
    <property type="component" value="Unassembled WGS sequence"/>
</dbReference>
<evidence type="ECO:0000313" key="1">
    <source>
        <dbReference type="EMBL" id="KAB1139482.1"/>
    </source>
</evidence>
<dbReference type="EMBL" id="VZRB01000060">
    <property type="protein sequence ID" value="KAB1139482.1"/>
    <property type="molecule type" value="Genomic_DNA"/>
</dbReference>
<comment type="caution">
    <text evidence="1">The sequence shown here is derived from an EMBL/GenBank/DDBJ whole genome shotgun (WGS) entry which is preliminary data.</text>
</comment>
<sequence length="287" mass="30865">MEATFARTVWQVLEPLHAVTYFAPESREANRAVGLRGFWMGYFAARAAPLGAVTAGVVEAAFFNFHPDMVRRAVPDAWRFATPEAVLRARAEAATAALRRVAPSAADAAAKVAPLLERTVAVADAAGRPLFAANRGLPTPEDRVSALWQATTALREHRGDGHVAVLTAEGMDGCEAHVLFAACEGVPVAILRDNRGWSEEDWQMAADRLTTRGLLESSGHPTAEGRRLRAHIEVRTDALAVRPYRALTQTEAAHLLGLLSLLADQVLTSGTIPFPNPMGLPARPART</sequence>
<dbReference type="InterPro" id="IPR054058">
    <property type="entry name" value="HTH_67"/>
</dbReference>
<dbReference type="Pfam" id="PF21863">
    <property type="entry name" value="HTH_67"/>
    <property type="match status" value="1"/>
</dbReference>
<organism evidence="1 2">
    <name type="scientific">Streptomyces luteolifulvus</name>
    <dbReference type="NCBI Taxonomy" id="2615112"/>
    <lineage>
        <taxon>Bacteria</taxon>
        <taxon>Bacillati</taxon>
        <taxon>Actinomycetota</taxon>
        <taxon>Actinomycetes</taxon>
        <taxon>Kitasatosporales</taxon>
        <taxon>Streptomycetaceae</taxon>
        <taxon>Streptomyces</taxon>
    </lineage>
</organism>
<protein>
    <recommendedName>
        <fullName evidence="3">SalK</fullName>
    </recommendedName>
</protein>
<evidence type="ECO:0008006" key="3">
    <source>
        <dbReference type="Google" id="ProtNLM"/>
    </source>
</evidence>
<dbReference type="AlphaFoldDB" id="A0A6H9UN62"/>
<dbReference type="NCBIfam" id="NF047719">
    <property type="entry name" value="SCO6745_fam_HTH"/>
    <property type="match status" value="1"/>
</dbReference>
<proteinExistence type="predicted"/>
<accession>A0A6H9UN62</accession>
<dbReference type="RefSeq" id="WP_150958486.1">
    <property type="nucleotide sequence ID" value="NZ_VZRB01000060.1"/>
</dbReference>